<feature type="region of interest" description="Disordered" evidence="1">
    <location>
        <begin position="288"/>
        <end position="334"/>
    </location>
</feature>
<proteinExistence type="predicted"/>
<dbReference type="Proteomes" id="UP000635996">
    <property type="component" value="Unassembled WGS sequence"/>
</dbReference>
<dbReference type="InterPro" id="IPR011009">
    <property type="entry name" value="Kinase-like_dom_sf"/>
</dbReference>
<keyword evidence="3" id="KW-1185">Reference proteome</keyword>
<reference evidence="2 3" key="1">
    <citation type="submission" date="2020-03" db="EMBL/GenBank/DDBJ databases">
        <title>WGS of actinomycetes isolated from Thailand.</title>
        <authorList>
            <person name="Thawai C."/>
        </authorList>
    </citation>
    <scope>NUCLEOTIDE SEQUENCE [LARGE SCALE GENOMIC DNA]</scope>
    <source>
        <strain evidence="2 3">NBRC 13905</strain>
    </source>
</reference>
<feature type="compositionally biased region" description="Low complexity" evidence="1">
    <location>
        <begin position="367"/>
        <end position="403"/>
    </location>
</feature>
<protein>
    <recommendedName>
        <fullName evidence="4">Protein kinase domain-containing protein</fullName>
    </recommendedName>
</protein>
<evidence type="ECO:0000313" key="3">
    <source>
        <dbReference type="Proteomes" id="UP000635996"/>
    </source>
</evidence>
<dbReference type="Gene3D" id="1.10.510.10">
    <property type="entry name" value="Transferase(Phosphotransferase) domain 1"/>
    <property type="match status" value="1"/>
</dbReference>
<dbReference type="SUPFAM" id="SSF56112">
    <property type="entry name" value="Protein kinase-like (PK-like)"/>
    <property type="match status" value="1"/>
</dbReference>
<organism evidence="2 3">
    <name type="scientific">Streptomyces thermoviolaceus subsp. thermoviolaceus</name>
    <dbReference type="NCBI Taxonomy" id="66860"/>
    <lineage>
        <taxon>Bacteria</taxon>
        <taxon>Bacillati</taxon>
        <taxon>Actinomycetota</taxon>
        <taxon>Actinomycetes</taxon>
        <taxon>Kitasatosporales</taxon>
        <taxon>Streptomycetaceae</taxon>
        <taxon>Streptomyces</taxon>
    </lineage>
</organism>
<comment type="caution">
    <text evidence="2">The sequence shown here is derived from an EMBL/GenBank/DDBJ whole genome shotgun (WGS) entry which is preliminary data.</text>
</comment>
<dbReference type="EMBL" id="JAATEL010000014">
    <property type="protein sequence ID" value="NJP15564.1"/>
    <property type="molecule type" value="Genomic_DNA"/>
</dbReference>
<evidence type="ECO:0000313" key="2">
    <source>
        <dbReference type="EMBL" id="NJP15564.1"/>
    </source>
</evidence>
<feature type="compositionally biased region" description="Low complexity" evidence="1">
    <location>
        <begin position="288"/>
        <end position="322"/>
    </location>
</feature>
<dbReference type="RefSeq" id="WP_125497900.1">
    <property type="nucleotide sequence ID" value="NZ_BMVZ01000018.1"/>
</dbReference>
<accession>A0ABX0YT96</accession>
<evidence type="ECO:0008006" key="4">
    <source>
        <dbReference type="Google" id="ProtNLM"/>
    </source>
</evidence>
<gene>
    <name evidence="2" type="ORF">HCJ95_14985</name>
</gene>
<sequence length="552" mass="58730">MTHTEVTRIGHADLTLGRELGKGGQGTVREIERLRINGSWPVAYKEYTPEALRQLRTDVLERMVAFLPAQPAAVGEWLARNTAWPAALVTRGADVSGFLMRQIPDEFFLTMPSGDRKTAGFEFLLNELSYVRRIVGEVSPRQTMGLLLALAGTLHRLHGLGVVAGDLSPKNLLFSLSGAEPGCFLIDCDAMGVGGDWALKPVQTPDWELPSGEALGTPQGDVYKFALLAVRLFLHAQQGKDVEALRRADRAVGDLAERTLCAPAAGRPALGEWLEPLRRACATAPVTWPATAPRPGAAAPQSGRPAAGANRPGAPAGAGTAHVPPPAPKPPSRARSTAAVLAVIALVIVVLAWRAHDRDDSDGGYDGSTDGSSYSSTVENDTTNGTTNDTTTDDTSTSDSVTPEDTRADQVAELGRLLADNAGRRDDVADAVRSMTRCTGLSSAREVFVEAAATRTYLVTRLDSLSDSALPVGLTSVLRTAWDSSADADRAYARVVDEVAGDCSGSAVVHSAAWQDADEASAEATRAKQEFVARWNPLAEEYGERTLEWTDL</sequence>
<feature type="region of interest" description="Disordered" evidence="1">
    <location>
        <begin position="358"/>
        <end position="407"/>
    </location>
</feature>
<name>A0ABX0YT96_STRTL</name>
<evidence type="ECO:0000256" key="1">
    <source>
        <dbReference type="SAM" id="MobiDB-lite"/>
    </source>
</evidence>